<evidence type="ECO:0000256" key="1">
    <source>
        <dbReference type="ARBA" id="ARBA00022898"/>
    </source>
</evidence>
<feature type="domain" description="Aminotransferase class V" evidence="2">
    <location>
        <begin position="64"/>
        <end position="333"/>
    </location>
</feature>
<dbReference type="InterPro" id="IPR015421">
    <property type="entry name" value="PyrdxlP-dep_Trfase_major"/>
</dbReference>
<dbReference type="EMBL" id="CBTN010000094">
    <property type="protein sequence ID" value="CDH60491.1"/>
    <property type="molecule type" value="Genomic_DNA"/>
</dbReference>
<reference evidence="3" key="1">
    <citation type="submission" date="2013-08" db="EMBL/GenBank/DDBJ databases">
        <title>Gene expansion shapes genome architecture in the human pathogen Lichtheimia corymbifera: an evolutionary genomics analysis in the ancient terrestrial Mucorales (Mucoromycotina).</title>
        <authorList>
            <person name="Schwartze V.U."/>
            <person name="Winter S."/>
            <person name="Shelest E."/>
            <person name="Marcet-Houben M."/>
            <person name="Horn F."/>
            <person name="Wehner S."/>
            <person name="Hoffmann K."/>
            <person name="Riege K."/>
            <person name="Sammeth M."/>
            <person name="Nowrousian M."/>
            <person name="Valiante V."/>
            <person name="Linde J."/>
            <person name="Jacobsen I.D."/>
            <person name="Marz M."/>
            <person name="Brakhage A.A."/>
            <person name="Gabaldon T."/>
            <person name="Bocker S."/>
            <person name="Voigt K."/>
        </authorList>
    </citation>
    <scope>NUCLEOTIDE SEQUENCE [LARGE SCALE GENOMIC DNA]</scope>
    <source>
        <strain evidence="3">FSU 9682</strain>
    </source>
</reference>
<proteinExistence type="predicted"/>
<gene>
    <name evidence="3" type="ORF">LCOR_11276.1</name>
</gene>
<dbReference type="Pfam" id="PF00266">
    <property type="entry name" value="Aminotran_5"/>
    <property type="match status" value="1"/>
</dbReference>
<dbReference type="VEuPathDB" id="FungiDB:LCOR_11276.1"/>
<dbReference type="GO" id="GO:0008483">
    <property type="term" value="F:transaminase activity"/>
    <property type="evidence" value="ECO:0007669"/>
    <property type="project" value="UniProtKB-KW"/>
</dbReference>
<comment type="caution">
    <text evidence="3">The sequence shown here is derived from an EMBL/GenBank/DDBJ whole genome shotgun (WGS) entry which is preliminary data.</text>
</comment>
<organism evidence="3 4">
    <name type="scientific">Lichtheimia corymbifera JMRC:FSU:9682</name>
    <dbReference type="NCBI Taxonomy" id="1263082"/>
    <lineage>
        <taxon>Eukaryota</taxon>
        <taxon>Fungi</taxon>
        <taxon>Fungi incertae sedis</taxon>
        <taxon>Mucoromycota</taxon>
        <taxon>Mucoromycotina</taxon>
        <taxon>Mucoromycetes</taxon>
        <taxon>Mucorales</taxon>
        <taxon>Lichtheimiaceae</taxon>
        <taxon>Lichtheimia</taxon>
    </lineage>
</organism>
<dbReference type="AlphaFoldDB" id="A0A068SGV2"/>
<accession>A0A068SGV2</accession>
<sequence length="414" mass="47289">MTLTKRKFGHALRHEFLLEDGYVPMNHGSYGVCPRSVQTVRHEWQLKAEQNPDRFLKFTLWPELDKIRERLSHLIHCDRDELVFVVNASFGINSVVRSLNLKQGEKVLVFNTLYNAVDRTMAYLKDTRNVQLVMIELAYPMTDQQVYDTVKSTIEREHAKDPDVPIRMAMLDAVSSVPAVRFPFERVIQLCREHNILSVVDGAHALGQIPLDLHQADPDFFIGNCHKWLFAPRGAAILYVPKRNQALVHPSVINVSYQDHSVDQSSSTFCDEFAWPGTIDFTNFVCVNAALDFRESLGGEEAIHAYCNKLARQGGELVAKRWGTHMIENEEETLTVAMANVQLPFENKAGLSDATITRSFFHKLIFDHHTTGQPFKHNGHWYLRLSAQVYNELSDFEHLADAGLQVCKELDNEQ</sequence>
<dbReference type="Gene3D" id="3.90.1150.10">
    <property type="entry name" value="Aspartate Aminotransferase, domain 1"/>
    <property type="match status" value="1"/>
</dbReference>
<keyword evidence="4" id="KW-1185">Reference proteome</keyword>
<dbReference type="Gene3D" id="3.40.640.10">
    <property type="entry name" value="Type I PLP-dependent aspartate aminotransferase-like (Major domain)"/>
    <property type="match status" value="1"/>
</dbReference>
<evidence type="ECO:0000259" key="2">
    <source>
        <dbReference type="Pfam" id="PF00266"/>
    </source>
</evidence>
<keyword evidence="1" id="KW-0663">Pyridoxal phosphate</keyword>
<dbReference type="InterPro" id="IPR015422">
    <property type="entry name" value="PyrdxlP-dep_Trfase_small"/>
</dbReference>
<dbReference type="InterPro" id="IPR000192">
    <property type="entry name" value="Aminotrans_V_dom"/>
</dbReference>
<dbReference type="STRING" id="1263082.A0A068SGV2"/>
<name>A0A068SGV2_9FUNG</name>
<keyword evidence="3" id="KW-0032">Aminotransferase</keyword>
<dbReference type="PANTHER" id="PTHR43092">
    <property type="entry name" value="L-CYSTEINE DESULFHYDRASE"/>
    <property type="match status" value="1"/>
</dbReference>
<dbReference type="PANTHER" id="PTHR43092:SF2">
    <property type="entry name" value="HERCYNYLCYSTEINE SULFOXIDE LYASE"/>
    <property type="match status" value="1"/>
</dbReference>
<dbReference type="InterPro" id="IPR015424">
    <property type="entry name" value="PyrdxlP-dep_Trfase"/>
</dbReference>
<protein>
    <submittedName>
        <fullName evidence="3">Aminotransferase family protein</fullName>
    </submittedName>
</protein>
<dbReference type="Proteomes" id="UP000027586">
    <property type="component" value="Unassembled WGS sequence"/>
</dbReference>
<keyword evidence="3" id="KW-0808">Transferase</keyword>
<evidence type="ECO:0000313" key="3">
    <source>
        <dbReference type="EMBL" id="CDH60491.1"/>
    </source>
</evidence>
<evidence type="ECO:0000313" key="4">
    <source>
        <dbReference type="Proteomes" id="UP000027586"/>
    </source>
</evidence>
<dbReference type="SUPFAM" id="SSF53383">
    <property type="entry name" value="PLP-dependent transferases"/>
    <property type="match status" value="1"/>
</dbReference>
<dbReference type="OrthoDB" id="5978656at2759"/>